<name>A0A6J7WPS4_9CAUD</name>
<organism evidence="2">
    <name type="scientific">uncultured Caudovirales phage</name>
    <dbReference type="NCBI Taxonomy" id="2100421"/>
    <lineage>
        <taxon>Viruses</taxon>
        <taxon>Duplodnaviria</taxon>
        <taxon>Heunggongvirae</taxon>
        <taxon>Uroviricota</taxon>
        <taxon>Caudoviricetes</taxon>
        <taxon>Peduoviridae</taxon>
        <taxon>Maltschvirus</taxon>
        <taxon>Maltschvirus maltsch</taxon>
    </lineage>
</organism>
<dbReference type="EMBL" id="LR798261">
    <property type="protein sequence ID" value="CAB5218715.1"/>
    <property type="molecule type" value="Genomic_DNA"/>
</dbReference>
<dbReference type="Pfam" id="PF18909">
    <property type="entry name" value="dGTP_diPhyd_N"/>
    <property type="match status" value="1"/>
</dbReference>
<reference evidence="2" key="1">
    <citation type="submission" date="2020-05" db="EMBL/GenBank/DDBJ databases">
        <authorList>
            <person name="Chiriac C."/>
            <person name="Salcher M."/>
            <person name="Ghai R."/>
            <person name="Kavagutti S V."/>
        </authorList>
    </citation>
    <scope>NUCLEOTIDE SEQUENCE</scope>
</reference>
<evidence type="ECO:0000259" key="1">
    <source>
        <dbReference type="Pfam" id="PF18909"/>
    </source>
</evidence>
<gene>
    <name evidence="2" type="ORF">UFOVP218_82</name>
</gene>
<dbReference type="InterPro" id="IPR044038">
    <property type="entry name" value="dATP/dGTP_diPOhydrolase_N"/>
</dbReference>
<proteinExistence type="predicted"/>
<evidence type="ECO:0000313" key="2">
    <source>
        <dbReference type="EMBL" id="CAB5218715.1"/>
    </source>
</evidence>
<protein>
    <recommendedName>
        <fullName evidence="1">dATP/dGTP diphosphohydrolase N-terminal domain-containing protein</fullName>
    </recommendedName>
</protein>
<accession>A0A6J7WPS4</accession>
<feature type="domain" description="dATP/dGTP diphosphohydrolase N-terminal" evidence="1">
    <location>
        <begin position="17"/>
        <end position="112"/>
    </location>
</feature>
<sequence>MPKQDETMTQIQPTGSALKFDDGKLPLHLLSTEAMNQTAAVLAFGADKYAEHNWRKGFTWSRPLAAALRHITAFNAGEDKDPESGLSHLAHAACCIMFLLEFEKTHKELDDRYKPDLPTA</sequence>